<evidence type="ECO:0000313" key="24">
    <source>
        <dbReference type="Proteomes" id="UP000095280"/>
    </source>
</evidence>
<dbReference type="SMART" id="SM00184">
    <property type="entry name" value="RING"/>
    <property type="match status" value="1"/>
</dbReference>
<dbReference type="GO" id="GO:0061663">
    <property type="term" value="F:NEDD8 ligase activity"/>
    <property type="evidence" value="ECO:0007669"/>
    <property type="project" value="UniProtKB-EC"/>
</dbReference>
<evidence type="ECO:0000256" key="16">
    <source>
        <dbReference type="ARBA" id="ARBA00044971"/>
    </source>
</evidence>
<accession>A0A1I8JAI3</accession>
<evidence type="ECO:0000256" key="22">
    <source>
        <dbReference type="SAM" id="MobiDB-lite"/>
    </source>
</evidence>
<keyword evidence="24" id="KW-1185">Reference proteome</keyword>
<comment type="catalytic activity">
    <reaction evidence="1">
        <text>S-ubiquitinyl-[E2 ubiquitin-conjugating enzyme]-L-cysteine + [acceptor protein]-L-lysine = [E2 ubiquitin-conjugating enzyme]-L-cysteine + N(6)-ubiquitinyl-[acceptor protein]-L-lysine.</text>
        <dbReference type="EC" id="2.3.2.27"/>
    </reaction>
</comment>
<organism evidence="24 25">
    <name type="scientific">Macrostomum lignano</name>
    <dbReference type="NCBI Taxonomy" id="282301"/>
    <lineage>
        <taxon>Eukaryota</taxon>
        <taxon>Metazoa</taxon>
        <taxon>Spiralia</taxon>
        <taxon>Lophotrochozoa</taxon>
        <taxon>Platyhelminthes</taxon>
        <taxon>Rhabditophora</taxon>
        <taxon>Macrostomorpha</taxon>
        <taxon>Macrostomida</taxon>
        <taxon>Macrostomidae</taxon>
        <taxon>Macrostomum</taxon>
    </lineage>
</organism>
<dbReference type="PROSITE" id="PS50089">
    <property type="entry name" value="ZF_RING_2"/>
    <property type="match status" value="1"/>
</dbReference>
<evidence type="ECO:0000259" key="23">
    <source>
        <dbReference type="PROSITE" id="PS50089"/>
    </source>
</evidence>
<dbReference type="Gene3D" id="3.30.40.10">
    <property type="entry name" value="Zinc/RING finger domain, C3HC4 (zinc finger)"/>
    <property type="match status" value="1"/>
</dbReference>
<dbReference type="Pfam" id="PF12678">
    <property type="entry name" value="zf-rbx1"/>
    <property type="match status" value="1"/>
</dbReference>
<comment type="subunit">
    <text evidence="17">Catalytic component of multiple cullin-5-RING E3 ubiquitin-protein ligase complexes (ECS complexes, also named CRL5 complexes) composed of CUL5, Elongin BC (ELOB and ELOC), RNF7/RBX2 and a variable SOCS box domain-containing protein as substrate-specific recognition component. Also interacts (with lower preference) with CUL1, CUL2, CUL3, CUL4A and CUL4B; additional evidence is however required to confirm this result in vivo. Interacts with UBE2F. Interacts with CSNK2B, the interaction is not affected by phosphorylation by CK2. May also interact with DCUN1D1, DCUN1D2, DCUN1D3, DCUN1D4 and DCUN1D5.</text>
</comment>
<evidence type="ECO:0000256" key="1">
    <source>
        <dbReference type="ARBA" id="ARBA00000900"/>
    </source>
</evidence>
<evidence type="ECO:0000256" key="15">
    <source>
        <dbReference type="ARBA" id="ARBA00044896"/>
    </source>
</evidence>
<dbReference type="GO" id="GO:0035556">
    <property type="term" value="P:intracellular signal transduction"/>
    <property type="evidence" value="ECO:0007669"/>
    <property type="project" value="UniProtKB-ARBA"/>
</dbReference>
<evidence type="ECO:0000256" key="21">
    <source>
        <dbReference type="PROSITE-ProRule" id="PRU00175"/>
    </source>
</evidence>
<name>A0A1I8JAI3_9PLAT</name>
<keyword evidence="14" id="KW-0539">Nucleus</keyword>
<dbReference type="GO" id="GO:0005634">
    <property type="term" value="C:nucleus"/>
    <property type="evidence" value="ECO:0007669"/>
    <property type="project" value="UniProtKB-SubCell"/>
</dbReference>
<dbReference type="FunFam" id="3.30.40.10:FF:000156">
    <property type="entry name" value="RING-box protein 2 isoform X1"/>
    <property type="match status" value="1"/>
</dbReference>
<dbReference type="InterPro" id="IPR001841">
    <property type="entry name" value="Znf_RING"/>
</dbReference>
<reference evidence="25" key="1">
    <citation type="submission" date="2016-11" db="UniProtKB">
        <authorList>
            <consortium name="WormBaseParasite"/>
        </authorList>
    </citation>
    <scope>IDENTIFICATION</scope>
</reference>
<keyword evidence="9" id="KW-0479">Metal-binding</keyword>
<dbReference type="GO" id="GO:0005829">
    <property type="term" value="C:cytosol"/>
    <property type="evidence" value="ECO:0007669"/>
    <property type="project" value="UniProtKB-ARBA"/>
</dbReference>
<evidence type="ECO:0000256" key="7">
    <source>
        <dbReference type="ARBA" id="ARBA00022490"/>
    </source>
</evidence>
<keyword evidence="13" id="KW-0007">Acetylation</keyword>
<evidence type="ECO:0000256" key="4">
    <source>
        <dbReference type="ARBA" id="ARBA00004906"/>
    </source>
</evidence>
<comment type="similarity">
    <text evidence="5">Belongs to the RING-box family.</text>
</comment>
<dbReference type="Proteomes" id="UP000095280">
    <property type="component" value="Unplaced"/>
</dbReference>
<comment type="subcellular location">
    <subcellularLocation>
        <location evidence="3">Cytoplasm</location>
    </subcellularLocation>
    <subcellularLocation>
        <location evidence="2">Nucleus</location>
    </subcellularLocation>
</comment>
<dbReference type="GO" id="GO:0061630">
    <property type="term" value="F:ubiquitin protein ligase activity"/>
    <property type="evidence" value="ECO:0007669"/>
    <property type="project" value="UniProtKB-EC"/>
</dbReference>
<dbReference type="SUPFAM" id="SSF57850">
    <property type="entry name" value="RING/U-box"/>
    <property type="match status" value="1"/>
</dbReference>
<dbReference type="GO" id="GO:0008270">
    <property type="term" value="F:zinc ion binding"/>
    <property type="evidence" value="ECO:0007669"/>
    <property type="project" value="UniProtKB-KW"/>
</dbReference>
<evidence type="ECO:0000256" key="2">
    <source>
        <dbReference type="ARBA" id="ARBA00004123"/>
    </source>
</evidence>
<dbReference type="EC" id="2.3.2.32" evidence="16"/>
<dbReference type="InterPro" id="IPR024766">
    <property type="entry name" value="Znf_RING_H2"/>
</dbReference>
<dbReference type="EC" id="2.3.2.27" evidence="6"/>
<keyword evidence="12" id="KW-0862">Zinc</keyword>
<dbReference type="WBParaSite" id="maker-uti_cns_0046659-snap-gene-0.2-mRNA-1">
    <property type="protein sequence ID" value="maker-uti_cns_0046659-snap-gene-0.2-mRNA-1"/>
    <property type="gene ID" value="maker-uti_cns_0046659-snap-gene-0.2"/>
</dbReference>
<evidence type="ECO:0000256" key="6">
    <source>
        <dbReference type="ARBA" id="ARBA00012483"/>
    </source>
</evidence>
<sequence>LIFLQTDINKKSMDVDAVNQSAGSGSANKSAVAPTTGSSSSAAKPFVLKKWNLVAMWSWDVQCDTCAICRIQVMDACSRCQSENNSDSCVVVWGNCSHSFHNCCMSLWVKKNNRCPLCQKEWIVDKIGR</sequence>
<dbReference type="GO" id="GO:0043161">
    <property type="term" value="P:proteasome-mediated ubiquitin-dependent protein catabolic process"/>
    <property type="evidence" value="ECO:0007669"/>
    <property type="project" value="UniProtKB-ARBA"/>
</dbReference>
<keyword evidence="7" id="KW-0963">Cytoplasm</keyword>
<evidence type="ECO:0000256" key="13">
    <source>
        <dbReference type="ARBA" id="ARBA00022990"/>
    </source>
</evidence>
<dbReference type="InterPro" id="IPR013083">
    <property type="entry name" value="Znf_RING/FYVE/PHD"/>
</dbReference>
<evidence type="ECO:0000256" key="12">
    <source>
        <dbReference type="ARBA" id="ARBA00022833"/>
    </source>
</evidence>
<protein>
    <recommendedName>
        <fullName evidence="18">RING-box protein 2</fullName>
        <ecNumber evidence="6">2.3.2.27</ecNumber>
        <ecNumber evidence="16">2.3.2.32</ecNumber>
    </recommendedName>
    <alternativeName>
        <fullName evidence="19">RING finger protein 7</fullName>
    </alternativeName>
    <alternativeName>
        <fullName evidence="20">Sensitive to apoptosis gene protein</fullName>
    </alternativeName>
</protein>
<evidence type="ECO:0000256" key="9">
    <source>
        <dbReference type="ARBA" id="ARBA00022723"/>
    </source>
</evidence>
<keyword evidence="10 21" id="KW-0863">Zinc-finger</keyword>
<keyword evidence="11" id="KW-0833">Ubl conjugation pathway</keyword>
<dbReference type="AlphaFoldDB" id="A0A1I8JAI3"/>
<evidence type="ECO:0000256" key="17">
    <source>
        <dbReference type="ARBA" id="ARBA00062884"/>
    </source>
</evidence>
<dbReference type="InterPro" id="IPR051031">
    <property type="entry name" value="RING-box_E3_Ubiquitin_Ligase"/>
</dbReference>
<evidence type="ECO:0000256" key="10">
    <source>
        <dbReference type="ARBA" id="ARBA00022771"/>
    </source>
</evidence>
<evidence type="ECO:0000256" key="3">
    <source>
        <dbReference type="ARBA" id="ARBA00004496"/>
    </source>
</evidence>
<feature type="region of interest" description="Disordered" evidence="22">
    <location>
        <begin position="21"/>
        <end position="41"/>
    </location>
</feature>
<comment type="catalytic activity">
    <reaction evidence="15">
        <text>S-[NEDD8-protein]-yl-[E2 NEDD8-conjugating enzyme]-L-cysteine + [cullin]-L-lysine = [E2 NEDD8-conjugating enzyme]-L-cysteine + N(6)-[NEDD8-protein]-yl-[cullin]-L-lysine.</text>
        <dbReference type="EC" id="2.3.2.32"/>
    </reaction>
</comment>
<evidence type="ECO:0000256" key="19">
    <source>
        <dbReference type="ARBA" id="ARBA00078874"/>
    </source>
</evidence>
<evidence type="ECO:0000256" key="8">
    <source>
        <dbReference type="ARBA" id="ARBA00022679"/>
    </source>
</evidence>
<dbReference type="GO" id="GO:0031466">
    <property type="term" value="C:Cul5-RING ubiquitin ligase complex"/>
    <property type="evidence" value="ECO:0007669"/>
    <property type="project" value="UniProtKB-ARBA"/>
</dbReference>
<evidence type="ECO:0000313" key="25">
    <source>
        <dbReference type="WBParaSite" id="maker-uti_cns_0046659-snap-gene-0.2-mRNA-1"/>
    </source>
</evidence>
<feature type="domain" description="RING-type" evidence="23">
    <location>
        <begin position="77"/>
        <end position="119"/>
    </location>
</feature>
<evidence type="ECO:0000256" key="14">
    <source>
        <dbReference type="ARBA" id="ARBA00023242"/>
    </source>
</evidence>
<evidence type="ECO:0000256" key="11">
    <source>
        <dbReference type="ARBA" id="ARBA00022786"/>
    </source>
</evidence>
<evidence type="ECO:0000256" key="18">
    <source>
        <dbReference type="ARBA" id="ARBA00069656"/>
    </source>
</evidence>
<comment type="pathway">
    <text evidence="4">Protein modification; protein ubiquitination.</text>
</comment>
<dbReference type="PANTHER" id="PTHR11210">
    <property type="entry name" value="RING BOX"/>
    <property type="match status" value="1"/>
</dbReference>
<dbReference type="CDD" id="cd16466">
    <property type="entry name" value="RING-H2_RBX2"/>
    <property type="match status" value="1"/>
</dbReference>
<keyword evidence="8" id="KW-0808">Transferase</keyword>
<evidence type="ECO:0000256" key="20">
    <source>
        <dbReference type="ARBA" id="ARBA00083543"/>
    </source>
</evidence>
<evidence type="ECO:0000256" key="5">
    <source>
        <dbReference type="ARBA" id="ARBA00009273"/>
    </source>
</evidence>
<proteinExistence type="inferred from homology"/>